<evidence type="ECO:0000256" key="4">
    <source>
        <dbReference type="ARBA" id="ARBA00022723"/>
    </source>
</evidence>
<evidence type="ECO:0000256" key="10">
    <source>
        <dbReference type="ARBA" id="ARBA00023204"/>
    </source>
</evidence>
<evidence type="ECO:0000313" key="14">
    <source>
        <dbReference type="EnsemblMetazoa" id="KAF7493743.1"/>
    </source>
</evidence>
<dbReference type="GO" id="GO:0031573">
    <property type="term" value="P:mitotic intra-S DNA damage checkpoint signaling"/>
    <property type="evidence" value="ECO:0007669"/>
    <property type="project" value="TreeGrafter"/>
</dbReference>
<keyword evidence="9" id="KW-0233">DNA recombination</keyword>
<gene>
    <name evidence="13" type="ORF">SSS_8074</name>
</gene>
<keyword evidence="4" id="KW-0479">Metal-binding</keyword>
<keyword evidence="3" id="KW-0540">Nuclease</keyword>
<evidence type="ECO:0000256" key="7">
    <source>
        <dbReference type="ARBA" id="ARBA00022801"/>
    </source>
</evidence>
<evidence type="ECO:0000256" key="6">
    <source>
        <dbReference type="ARBA" id="ARBA00022763"/>
    </source>
</evidence>
<sequence>MEEIFILDDSNDDSLLTPIPLNRNFTKDENVEQKEYLNNQINEATHRSLLRSLDSSIAVIDVSDDDDNDDDLEIEPKSNRIVLSASSKGENYENNIPQLKSSNIEVEKEQNNADDIIFVRNNYEKNDDILDHFTRIKPFSSANNDDCPTENIFVENKSNQNDDEWIEFQDDPIDLLHSTPMIARKKMRLNRKTPMKHGKKLLLSSKKTQLKSSNCLRNEYPSYQNKSIRISKKLFDLDPLVVNSVQTITSKKSQNLQKKDAIAHIKILIESGLFQLAAQQFTELFAEKKIRYEIVNEENPNDCDANKYFCCTWECQPRLKNLIREVNCEQNHFFYRTNIHQESSLFDHLLLLTQCPSLHNFLDHYLNFSIDNDLDKCENKLFETIAQICESKKVYNVTLVIFKLEHYLKLQQKRLDQLFKNKINNLMLESQMTEGNIRKNKRTNTKSSSLHEHEMTAENLDLLLIDCKNRFLHRFDEKDRRCKLSTINIDTENELAMLLFRYSRSLSEQIFRTTIKGRSHLDFYIQTDRFSTIDPKDPENFRTLWRQQLLQFPNITHDVAELIANVFPSPRILYQKLIESSNPIEMIANLKPGNESTRRIGTELAHKINLFMTTTNADIVLKTN</sequence>
<organism evidence="13">
    <name type="scientific">Sarcoptes scabiei</name>
    <name type="common">Itch mite</name>
    <name type="synonym">Acarus scabiei</name>
    <dbReference type="NCBI Taxonomy" id="52283"/>
    <lineage>
        <taxon>Eukaryota</taxon>
        <taxon>Metazoa</taxon>
        <taxon>Ecdysozoa</taxon>
        <taxon>Arthropoda</taxon>
        <taxon>Chelicerata</taxon>
        <taxon>Arachnida</taxon>
        <taxon>Acari</taxon>
        <taxon>Acariformes</taxon>
        <taxon>Sarcoptiformes</taxon>
        <taxon>Astigmata</taxon>
        <taxon>Psoroptidia</taxon>
        <taxon>Sarcoptoidea</taxon>
        <taxon>Sarcoptidae</taxon>
        <taxon>Sarcoptinae</taxon>
        <taxon>Sarcoptes</taxon>
    </lineage>
</organism>
<keyword evidence="6" id="KW-0227">DNA damage</keyword>
<evidence type="ECO:0000256" key="11">
    <source>
        <dbReference type="ARBA" id="ARBA00023242"/>
    </source>
</evidence>
<dbReference type="Gene3D" id="1.10.150.670">
    <property type="entry name" value="Crossover junction endonuclease EME1, DNA-binding domain"/>
    <property type="match status" value="1"/>
</dbReference>
<protein>
    <submittedName>
        <fullName evidence="13">Putative crossover junction endonuclease EME2</fullName>
    </submittedName>
</protein>
<keyword evidence="8" id="KW-0460">Magnesium</keyword>
<dbReference type="GO" id="GO:0048476">
    <property type="term" value="C:Holliday junction resolvase complex"/>
    <property type="evidence" value="ECO:0007669"/>
    <property type="project" value="InterPro"/>
</dbReference>
<evidence type="ECO:0000256" key="12">
    <source>
        <dbReference type="ARBA" id="ARBA00023254"/>
    </source>
</evidence>
<evidence type="ECO:0000256" key="3">
    <source>
        <dbReference type="ARBA" id="ARBA00022722"/>
    </source>
</evidence>
<dbReference type="GO" id="GO:0008821">
    <property type="term" value="F:crossover junction DNA endonuclease activity"/>
    <property type="evidence" value="ECO:0007669"/>
    <property type="project" value="TreeGrafter"/>
</dbReference>
<keyword evidence="10" id="KW-0234">DNA repair</keyword>
<evidence type="ECO:0000256" key="8">
    <source>
        <dbReference type="ARBA" id="ARBA00022842"/>
    </source>
</evidence>
<evidence type="ECO:0000313" key="13">
    <source>
        <dbReference type="EMBL" id="KAF7493743.1"/>
    </source>
</evidence>
<evidence type="ECO:0000256" key="5">
    <source>
        <dbReference type="ARBA" id="ARBA00022759"/>
    </source>
</evidence>
<keyword evidence="5 13" id="KW-0255">Endonuclease</keyword>
<evidence type="ECO:0000256" key="9">
    <source>
        <dbReference type="ARBA" id="ARBA00023172"/>
    </source>
</evidence>
<dbReference type="PANTHER" id="PTHR21077">
    <property type="entry name" value="EME1 PROTEIN"/>
    <property type="match status" value="1"/>
</dbReference>
<reference evidence="15" key="1">
    <citation type="journal article" date="2020" name="PLoS Negl. Trop. Dis.">
        <title>High-quality nuclear genome for Sarcoptes scabiei-A critical resource for a neglected parasite.</title>
        <authorList>
            <person name="Korhonen P.K."/>
            <person name="Gasser R.B."/>
            <person name="Ma G."/>
            <person name="Wang T."/>
            <person name="Stroehlein A.J."/>
            <person name="Young N.D."/>
            <person name="Ang C.S."/>
            <person name="Fernando D.D."/>
            <person name="Lu H.C."/>
            <person name="Taylor S."/>
            <person name="Reynolds S.L."/>
            <person name="Mofiz E."/>
            <person name="Najaraj S.H."/>
            <person name="Gowda H."/>
            <person name="Madugundu A."/>
            <person name="Renuse S."/>
            <person name="Holt D."/>
            <person name="Pandey A."/>
            <person name="Papenfuss A.T."/>
            <person name="Fischer K."/>
        </authorList>
    </citation>
    <scope>NUCLEOTIDE SEQUENCE [LARGE SCALE GENOMIC DNA]</scope>
</reference>
<evidence type="ECO:0000256" key="2">
    <source>
        <dbReference type="ARBA" id="ARBA00004123"/>
    </source>
</evidence>
<keyword evidence="7" id="KW-0378">Hydrolase</keyword>
<dbReference type="InterPro" id="IPR033310">
    <property type="entry name" value="Mms4/EME1/EME2"/>
</dbReference>
<reference evidence="14" key="3">
    <citation type="submission" date="2022-06" db="UniProtKB">
        <authorList>
            <consortium name="EnsemblMetazoa"/>
        </authorList>
    </citation>
    <scope>IDENTIFICATION</scope>
</reference>
<dbReference type="OrthoDB" id="343092at2759"/>
<dbReference type="GO" id="GO:0006302">
    <property type="term" value="P:double-strand break repair"/>
    <property type="evidence" value="ECO:0007669"/>
    <property type="project" value="TreeGrafter"/>
</dbReference>
<reference evidence="13" key="2">
    <citation type="submission" date="2020-01" db="EMBL/GenBank/DDBJ databases">
        <authorList>
            <person name="Korhonen P.K.K."/>
            <person name="Guangxu M.G."/>
            <person name="Wang T.W."/>
            <person name="Stroehlein A.J.S."/>
            <person name="Young N.D."/>
            <person name="Ang C.-S.A."/>
            <person name="Fernando D.W.F."/>
            <person name="Lu H.L."/>
            <person name="Taylor S.T."/>
            <person name="Ehtesham M.E.M."/>
            <person name="Najaraj S.H.N."/>
            <person name="Harsha G.H.G."/>
            <person name="Madugundu A.M."/>
            <person name="Renuse S.R."/>
            <person name="Holt D.H."/>
            <person name="Pandey A.P."/>
            <person name="Papenfuss A.P."/>
            <person name="Gasser R.B.G."/>
            <person name="Fischer K.F."/>
        </authorList>
    </citation>
    <scope>NUCLEOTIDE SEQUENCE</scope>
    <source>
        <strain evidence="13">SSS_KF_BRIS2020</strain>
    </source>
</reference>
<dbReference type="GO" id="GO:0046872">
    <property type="term" value="F:metal ion binding"/>
    <property type="evidence" value="ECO:0007669"/>
    <property type="project" value="UniProtKB-KW"/>
</dbReference>
<keyword evidence="15" id="KW-1185">Reference proteome</keyword>
<dbReference type="GO" id="GO:0000712">
    <property type="term" value="P:resolution of meiotic recombination intermediates"/>
    <property type="evidence" value="ECO:0007669"/>
    <property type="project" value="TreeGrafter"/>
</dbReference>
<dbReference type="EMBL" id="WVUK01000055">
    <property type="protein sequence ID" value="KAF7493743.1"/>
    <property type="molecule type" value="Genomic_DNA"/>
</dbReference>
<accession>A0A834RC16</accession>
<dbReference type="InterPro" id="IPR042530">
    <property type="entry name" value="EME1/EME2_C"/>
</dbReference>
<keyword evidence="11" id="KW-0539">Nucleus</keyword>
<dbReference type="GO" id="GO:0031297">
    <property type="term" value="P:replication fork processing"/>
    <property type="evidence" value="ECO:0007669"/>
    <property type="project" value="TreeGrafter"/>
</dbReference>
<evidence type="ECO:0000256" key="1">
    <source>
        <dbReference type="ARBA" id="ARBA00001946"/>
    </source>
</evidence>
<dbReference type="Proteomes" id="UP000070412">
    <property type="component" value="Unassembled WGS sequence"/>
</dbReference>
<proteinExistence type="predicted"/>
<dbReference type="GO" id="GO:0005634">
    <property type="term" value="C:nucleus"/>
    <property type="evidence" value="ECO:0007669"/>
    <property type="project" value="UniProtKB-SubCell"/>
</dbReference>
<comment type="cofactor">
    <cofactor evidence="1">
        <name>Mg(2+)</name>
        <dbReference type="ChEBI" id="CHEBI:18420"/>
    </cofactor>
</comment>
<dbReference type="AlphaFoldDB" id="A0A834RC16"/>
<comment type="subcellular location">
    <subcellularLocation>
        <location evidence="2">Nucleus</location>
    </subcellularLocation>
</comment>
<keyword evidence="12" id="KW-0469">Meiosis</keyword>
<dbReference type="Pfam" id="PF21292">
    <property type="entry name" value="EME1-MUS81_C"/>
    <property type="match status" value="1"/>
</dbReference>
<evidence type="ECO:0000313" key="15">
    <source>
        <dbReference type="Proteomes" id="UP000070412"/>
    </source>
</evidence>
<dbReference type="EnsemblMetazoa" id="SSS_8074s_mrna">
    <property type="protein sequence ID" value="KAF7493743.1"/>
    <property type="gene ID" value="SSS_8074"/>
</dbReference>
<dbReference type="PANTHER" id="PTHR21077:SF5">
    <property type="entry name" value="CROSSOVER JUNCTION ENDONUCLEASE MMS4"/>
    <property type="match status" value="1"/>
</dbReference>
<name>A0A834RC16_SARSC</name>